<reference evidence="2" key="2">
    <citation type="submission" date="2023-05" db="EMBL/GenBank/DDBJ databases">
        <authorList>
            <consortium name="Lawrence Berkeley National Laboratory"/>
            <person name="Steindorff A."/>
            <person name="Hensen N."/>
            <person name="Bonometti L."/>
            <person name="Westerberg I."/>
            <person name="Brannstrom I.O."/>
            <person name="Guillou S."/>
            <person name="Cros-Aarteil S."/>
            <person name="Calhoun S."/>
            <person name="Haridas S."/>
            <person name="Kuo A."/>
            <person name="Mondo S."/>
            <person name="Pangilinan J."/>
            <person name="Riley R."/>
            <person name="Labutti K."/>
            <person name="Andreopoulos B."/>
            <person name="Lipzen A."/>
            <person name="Chen C."/>
            <person name="Yanf M."/>
            <person name="Daum C."/>
            <person name="Ng V."/>
            <person name="Clum A."/>
            <person name="Ohm R."/>
            <person name="Martin F."/>
            <person name="Silar P."/>
            <person name="Natvig D."/>
            <person name="Lalanne C."/>
            <person name="Gautier V."/>
            <person name="Ament-Velasquez S.L."/>
            <person name="Kruys A."/>
            <person name="Hutchinson M.I."/>
            <person name="Powell A.J."/>
            <person name="Barry K."/>
            <person name="Miller A.N."/>
            <person name="Grigoriev I.V."/>
            <person name="Debuchy R."/>
            <person name="Gladieux P."/>
            <person name="Thoren M.H."/>
            <person name="Johannesson H."/>
        </authorList>
    </citation>
    <scope>NUCLEOTIDE SEQUENCE</scope>
    <source>
        <strain evidence="2">CBS 123565</strain>
    </source>
</reference>
<evidence type="ECO:0000256" key="1">
    <source>
        <dbReference type="SAM" id="MobiDB-lite"/>
    </source>
</evidence>
<accession>A0AAN6UEZ2</accession>
<protein>
    <submittedName>
        <fullName evidence="2">Uncharacterized protein</fullName>
    </submittedName>
</protein>
<sequence>MNWLSDYKTETRQLAARARARAIFTGPAVLHRDETTELHAWPPPISNIHQCSTSPRRALLFLSFPPASGSICDAAPLPSFSSCAATKTPSQSASIPHPNPRKSHPQIRHGASCHATLRLI</sequence>
<feature type="region of interest" description="Disordered" evidence="1">
    <location>
        <begin position="83"/>
        <end position="109"/>
    </location>
</feature>
<organism evidence="2 3">
    <name type="scientific">Trichocladium antarcticum</name>
    <dbReference type="NCBI Taxonomy" id="1450529"/>
    <lineage>
        <taxon>Eukaryota</taxon>
        <taxon>Fungi</taxon>
        <taxon>Dikarya</taxon>
        <taxon>Ascomycota</taxon>
        <taxon>Pezizomycotina</taxon>
        <taxon>Sordariomycetes</taxon>
        <taxon>Sordariomycetidae</taxon>
        <taxon>Sordariales</taxon>
        <taxon>Chaetomiaceae</taxon>
        <taxon>Trichocladium</taxon>
    </lineage>
</organism>
<name>A0AAN6UEZ2_9PEZI</name>
<dbReference type="Proteomes" id="UP001304895">
    <property type="component" value="Unassembled WGS sequence"/>
</dbReference>
<proteinExistence type="predicted"/>
<comment type="caution">
    <text evidence="2">The sequence shown here is derived from an EMBL/GenBank/DDBJ whole genome shotgun (WGS) entry which is preliminary data.</text>
</comment>
<dbReference type="AlphaFoldDB" id="A0AAN6UEZ2"/>
<keyword evidence="3" id="KW-1185">Reference proteome</keyword>
<reference evidence="2" key="1">
    <citation type="journal article" date="2023" name="Mol. Phylogenet. Evol.">
        <title>Genome-scale phylogeny and comparative genomics of the fungal order Sordariales.</title>
        <authorList>
            <person name="Hensen N."/>
            <person name="Bonometti L."/>
            <person name="Westerberg I."/>
            <person name="Brannstrom I.O."/>
            <person name="Guillou S."/>
            <person name="Cros-Aarteil S."/>
            <person name="Calhoun S."/>
            <person name="Haridas S."/>
            <person name="Kuo A."/>
            <person name="Mondo S."/>
            <person name="Pangilinan J."/>
            <person name="Riley R."/>
            <person name="LaButti K."/>
            <person name="Andreopoulos B."/>
            <person name="Lipzen A."/>
            <person name="Chen C."/>
            <person name="Yan M."/>
            <person name="Daum C."/>
            <person name="Ng V."/>
            <person name="Clum A."/>
            <person name="Steindorff A."/>
            <person name="Ohm R.A."/>
            <person name="Martin F."/>
            <person name="Silar P."/>
            <person name="Natvig D.O."/>
            <person name="Lalanne C."/>
            <person name="Gautier V."/>
            <person name="Ament-Velasquez S.L."/>
            <person name="Kruys A."/>
            <person name="Hutchinson M.I."/>
            <person name="Powell A.J."/>
            <person name="Barry K."/>
            <person name="Miller A.N."/>
            <person name="Grigoriev I.V."/>
            <person name="Debuchy R."/>
            <person name="Gladieux P."/>
            <person name="Hiltunen Thoren M."/>
            <person name="Johannesson H."/>
        </authorList>
    </citation>
    <scope>NUCLEOTIDE SEQUENCE</scope>
    <source>
        <strain evidence="2">CBS 123565</strain>
    </source>
</reference>
<evidence type="ECO:0000313" key="2">
    <source>
        <dbReference type="EMBL" id="KAK4131539.1"/>
    </source>
</evidence>
<evidence type="ECO:0000313" key="3">
    <source>
        <dbReference type="Proteomes" id="UP001304895"/>
    </source>
</evidence>
<dbReference type="EMBL" id="MU853423">
    <property type="protein sequence ID" value="KAK4131539.1"/>
    <property type="molecule type" value="Genomic_DNA"/>
</dbReference>
<feature type="compositionally biased region" description="Polar residues" evidence="1">
    <location>
        <begin position="83"/>
        <end position="94"/>
    </location>
</feature>
<gene>
    <name evidence="2" type="ORF">BT67DRAFT_152119</name>
</gene>